<evidence type="ECO:0000256" key="9">
    <source>
        <dbReference type="ARBA" id="ARBA00023098"/>
    </source>
</evidence>
<comment type="pathway">
    <text evidence="12">Lipid metabolism; oxylipin biosynthesis.</text>
</comment>
<evidence type="ECO:0000256" key="12">
    <source>
        <dbReference type="RuleBase" id="RU003975"/>
    </source>
</evidence>
<dbReference type="EC" id="1.13.11.-" evidence="12"/>
<comment type="caution">
    <text evidence="11">Lacks conserved residue(s) required for the propagation of feature annotation.</text>
</comment>
<evidence type="ECO:0000256" key="7">
    <source>
        <dbReference type="ARBA" id="ARBA00023002"/>
    </source>
</evidence>
<dbReference type="Pfam" id="PF01477">
    <property type="entry name" value="PLAT"/>
    <property type="match status" value="1"/>
</dbReference>
<dbReference type="PROSITE" id="PS50095">
    <property type="entry name" value="PLAT"/>
    <property type="match status" value="1"/>
</dbReference>
<keyword evidence="9" id="KW-0443">Lipid metabolism</keyword>
<dbReference type="EMBL" id="OX465080">
    <property type="protein sequence ID" value="CAI9279674.1"/>
    <property type="molecule type" value="Genomic_DNA"/>
</dbReference>
<evidence type="ECO:0000259" key="15">
    <source>
        <dbReference type="PROSITE" id="PS51393"/>
    </source>
</evidence>
<dbReference type="Gene3D" id="4.10.375.10">
    <property type="entry name" value="Lipoxygenase-1, Domain 2"/>
    <property type="match status" value="1"/>
</dbReference>
<dbReference type="Proteomes" id="UP001177003">
    <property type="component" value="Chromosome 4"/>
</dbReference>
<dbReference type="AlphaFoldDB" id="A0AA35YT88"/>
<dbReference type="Gene3D" id="3.10.450.60">
    <property type="match status" value="1"/>
</dbReference>
<keyword evidence="17" id="KW-1185">Reference proteome</keyword>
<dbReference type="Gene3D" id="2.60.60.20">
    <property type="entry name" value="PLAT/LH2 domain"/>
    <property type="match status" value="1"/>
</dbReference>
<sequence length="956" mass="108860">MSGAINMLTSFYLSYKRTNTKNIDPMYPISHSISSSCTISNVPLLVSCCKKLKSGCTLKFVKASLATEDFTEEVNVDDVSSRLKVTATVNVRKSKEVNVLKKLTELPWLHSQKDSSYEGFVFQLVSTQVDPSSMKPKVSKESVLDWSKCTSLKDSDKDTGCFSFKVKLVIDEDFGEPGAILVRNHYDKELFVETISLEDCFHFSCNSWIQPAHTSKEKRIFFSNKAYLPSQTPKGLKYLRDRELKNKRGDGKGQRLLVDRIYDYDTYNDLGNPDKGAEFTRSTLGGEKNPHPRRCRTGRPNTATDVNVEKPVNLLISSTYVPRDEALEGTRRKDIFMGVWKGVLHNIPAMVTTLFNGNEVSIDISNLATGLYRNVSQAKSLNAYGLFKFLDIKEMLKFETPKTMSWNITSYVRDDEFGRQTLAGMNPVSIERLEVFPPVSKLDPSMYGSNLKEEHIICHLNGMSVQQALDEKKLFILDYHDIYLPFLDRINAQEGRKAYGTRTIFFLTTAGTLKPIAIELSLPPNDSNLPSKQVFTPPVDATTNWLWQLGKAHVCSNDAGVHQLIHHWLRVHACMEPFIIAAHRHLSSMHPVFKLLNPHMRHVLGINAMARESLISAEGIIESGFSSGRYSTHMVSAAYRNWWRFDLEGLPQDLIRRGMAVPDETRPHGLKLLIEDYPYANDGLLIWSAIQELVHTYVNHYYHDDNVVIYDTELQSWYSEAINVGHADVREASWWPKLCNPAKLTEILTIIIWISSAQHAALNFGQYHYGGYVPNRPPLMQKLIPKEHELEYASFIADPHGYFLDSLPSLFQTTKYMAVLDIISAHSHEEEYLGEIKDMFTSWPGEPKIIEAFYKFSMEIRKIENEIKRRNVDPKLRNRCGAGIPPYELLLPTSEPGVTGRELIRPYDIQSTNAYVVEVATDHGRAHHPDRSWYVRFVVICGGHHDSKRPMKVDCE</sequence>
<dbReference type="InterPro" id="IPR036392">
    <property type="entry name" value="PLAT/LH2_dom_sf"/>
</dbReference>
<keyword evidence="10 12" id="KW-0275">Fatty acid biosynthesis</keyword>
<dbReference type="GO" id="GO:0016702">
    <property type="term" value="F:oxidoreductase activity, acting on single donors with incorporation of molecular oxygen, incorporation of two atoms of oxygen"/>
    <property type="evidence" value="ECO:0007669"/>
    <property type="project" value="InterPro"/>
</dbReference>
<evidence type="ECO:0000256" key="13">
    <source>
        <dbReference type="SAM" id="MobiDB-lite"/>
    </source>
</evidence>
<evidence type="ECO:0000256" key="3">
    <source>
        <dbReference type="ARBA" id="ARBA00022723"/>
    </source>
</evidence>
<dbReference type="Gene3D" id="1.20.245.10">
    <property type="entry name" value="Lipoxygenase-1, Domain 5"/>
    <property type="match status" value="1"/>
</dbReference>
<dbReference type="InterPro" id="IPR001024">
    <property type="entry name" value="PLAT/LH2_dom"/>
</dbReference>
<evidence type="ECO:0000256" key="11">
    <source>
        <dbReference type="PROSITE-ProRule" id="PRU00152"/>
    </source>
</evidence>
<organism evidence="16 17">
    <name type="scientific">Lactuca saligna</name>
    <name type="common">Willowleaf lettuce</name>
    <dbReference type="NCBI Taxonomy" id="75948"/>
    <lineage>
        <taxon>Eukaryota</taxon>
        <taxon>Viridiplantae</taxon>
        <taxon>Streptophyta</taxon>
        <taxon>Embryophyta</taxon>
        <taxon>Tracheophyta</taxon>
        <taxon>Spermatophyta</taxon>
        <taxon>Magnoliopsida</taxon>
        <taxon>eudicotyledons</taxon>
        <taxon>Gunneridae</taxon>
        <taxon>Pentapetalae</taxon>
        <taxon>asterids</taxon>
        <taxon>campanulids</taxon>
        <taxon>Asterales</taxon>
        <taxon>Asteraceae</taxon>
        <taxon>Cichorioideae</taxon>
        <taxon>Cichorieae</taxon>
        <taxon>Lactucinae</taxon>
        <taxon>Lactuca</taxon>
    </lineage>
</organism>
<evidence type="ECO:0000256" key="1">
    <source>
        <dbReference type="ARBA" id="ARBA00009419"/>
    </source>
</evidence>
<dbReference type="PROSITE" id="PS00081">
    <property type="entry name" value="LIPOXYGENASE_2"/>
    <property type="match status" value="1"/>
</dbReference>
<dbReference type="GO" id="GO:0006633">
    <property type="term" value="P:fatty acid biosynthetic process"/>
    <property type="evidence" value="ECO:0007669"/>
    <property type="project" value="UniProtKB-KW"/>
</dbReference>
<dbReference type="SMART" id="SM00308">
    <property type="entry name" value="LH2"/>
    <property type="match status" value="1"/>
</dbReference>
<dbReference type="Pfam" id="PF00305">
    <property type="entry name" value="Lipoxygenase"/>
    <property type="match status" value="1"/>
</dbReference>
<dbReference type="GO" id="GO:0031408">
    <property type="term" value="P:oxylipin biosynthetic process"/>
    <property type="evidence" value="ECO:0007669"/>
    <property type="project" value="UniProtKB-UniRule"/>
</dbReference>
<dbReference type="InterPro" id="IPR013819">
    <property type="entry name" value="LipOase_C"/>
</dbReference>
<feature type="domain" description="Lipoxygenase" evidence="15">
    <location>
        <begin position="226"/>
        <end position="909"/>
    </location>
</feature>
<comment type="function">
    <text evidence="12">Plant lipoxygenase may be involved in a number of diverse aspects of plant physiology including growth and development, pest resistance, and senescence or responses to wounding.</text>
</comment>
<dbReference type="GO" id="GO:0034440">
    <property type="term" value="P:lipid oxidation"/>
    <property type="evidence" value="ECO:0007669"/>
    <property type="project" value="InterPro"/>
</dbReference>
<keyword evidence="3" id="KW-0479">Metal-binding</keyword>
<feature type="region of interest" description="Disordered" evidence="13">
    <location>
        <begin position="275"/>
        <end position="303"/>
    </location>
</feature>
<reference evidence="16" key="1">
    <citation type="submission" date="2023-04" db="EMBL/GenBank/DDBJ databases">
        <authorList>
            <person name="Vijverberg K."/>
            <person name="Xiong W."/>
            <person name="Schranz E."/>
        </authorList>
    </citation>
    <scope>NUCLEOTIDE SEQUENCE</scope>
</reference>
<keyword evidence="7" id="KW-0560">Oxidoreductase</keyword>
<protein>
    <recommendedName>
        <fullName evidence="12">Lipoxygenase</fullName>
        <ecNumber evidence="12">1.13.11.-</ecNumber>
    </recommendedName>
</protein>
<name>A0AA35YT88_LACSI</name>
<gene>
    <name evidence="16" type="ORF">LSALG_LOCUS19461</name>
</gene>
<dbReference type="PRINTS" id="PR00468">
    <property type="entry name" value="PLTLPOXGNASE"/>
</dbReference>
<dbReference type="SUPFAM" id="SSF48484">
    <property type="entry name" value="Lipoxigenase"/>
    <property type="match status" value="1"/>
</dbReference>
<evidence type="ECO:0000313" key="17">
    <source>
        <dbReference type="Proteomes" id="UP001177003"/>
    </source>
</evidence>
<dbReference type="GO" id="GO:0046872">
    <property type="term" value="F:metal ion binding"/>
    <property type="evidence" value="ECO:0007669"/>
    <property type="project" value="UniProtKB-UniRule"/>
</dbReference>
<evidence type="ECO:0000256" key="2">
    <source>
        <dbReference type="ARBA" id="ARBA00022516"/>
    </source>
</evidence>
<keyword evidence="5" id="KW-0276">Fatty acid metabolism</keyword>
<feature type="domain" description="PLAT" evidence="14">
    <location>
        <begin position="93"/>
        <end position="223"/>
    </location>
</feature>
<dbReference type="InterPro" id="IPR000907">
    <property type="entry name" value="LipOase"/>
</dbReference>
<dbReference type="InterPro" id="IPR001246">
    <property type="entry name" value="LipOase_plant"/>
</dbReference>
<evidence type="ECO:0000256" key="10">
    <source>
        <dbReference type="ARBA" id="ARBA00023160"/>
    </source>
</evidence>
<evidence type="ECO:0000256" key="5">
    <source>
        <dbReference type="ARBA" id="ARBA00022832"/>
    </source>
</evidence>
<keyword evidence="6" id="KW-0223">Dioxygenase</keyword>
<accession>A0AA35YT88</accession>
<proteinExistence type="inferred from homology"/>
<dbReference type="PANTHER" id="PTHR11771">
    <property type="entry name" value="LIPOXYGENASE"/>
    <property type="match status" value="1"/>
</dbReference>
<evidence type="ECO:0000256" key="4">
    <source>
        <dbReference type="ARBA" id="ARBA00022767"/>
    </source>
</evidence>
<comment type="similarity">
    <text evidence="1 12">Belongs to the lipoxygenase family.</text>
</comment>
<dbReference type="PROSITE" id="PS51393">
    <property type="entry name" value="LIPOXYGENASE_3"/>
    <property type="match status" value="1"/>
</dbReference>
<evidence type="ECO:0000313" key="16">
    <source>
        <dbReference type="EMBL" id="CAI9279674.1"/>
    </source>
</evidence>
<dbReference type="SUPFAM" id="SSF49723">
    <property type="entry name" value="Lipase/lipooxygenase domain (PLAT/LH2 domain)"/>
    <property type="match status" value="1"/>
</dbReference>
<evidence type="ECO:0000256" key="6">
    <source>
        <dbReference type="ARBA" id="ARBA00022964"/>
    </source>
</evidence>
<dbReference type="FunFam" id="1.20.245.10:FF:000002">
    <property type="entry name" value="Lipoxygenase"/>
    <property type="match status" value="1"/>
</dbReference>
<dbReference type="PRINTS" id="PR00087">
    <property type="entry name" value="LIPOXYGENASE"/>
</dbReference>
<keyword evidence="8" id="KW-0408">Iron</keyword>
<keyword evidence="4 12" id="KW-0925">Oxylipin biosynthesis</keyword>
<evidence type="ECO:0000259" key="14">
    <source>
        <dbReference type="PROSITE" id="PS50095"/>
    </source>
</evidence>
<dbReference type="InterPro" id="IPR036226">
    <property type="entry name" value="LipOase_C_sf"/>
</dbReference>
<keyword evidence="2 12" id="KW-0444">Lipid biosynthesis</keyword>
<evidence type="ECO:0000256" key="8">
    <source>
        <dbReference type="ARBA" id="ARBA00023004"/>
    </source>
</evidence>
<dbReference type="InterPro" id="IPR020834">
    <property type="entry name" value="LipOase_CS"/>
</dbReference>